<reference evidence="10 12" key="1">
    <citation type="journal article" date="2014" name="Curr. Biol.">
        <title>The genome of the clonal raider ant Cerapachys biroi.</title>
        <authorList>
            <person name="Oxley P.R."/>
            <person name="Ji L."/>
            <person name="Fetter-Pruneda I."/>
            <person name="McKenzie S.K."/>
            <person name="Li C."/>
            <person name="Hu H."/>
            <person name="Zhang G."/>
            <person name="Kronauer D.J."/>
        </authorList>
    </citation>
    <scope>NUCLEOTIDE SEQUENCE [LARGE SCALE GENOMIC DNA]</scope>
</reference>
<keyword evidence="3 6" id="KW-0371">Homeobox</keyword>
<dbReference type="OMA" id="NAREDHD"/>
<keyword evidence="2 6" id="KW-0238">DNA-binding</keyword>
<name>A0A026VVG0_OOCBI</name>
<dbReference type="CDD" id="cd00086">
    <property type="entry name" value="homeodomain"/>
    <property type="match status" value="1"/>
</dbReference>
<feature type="compositionally biased region" description="Basic residues" evidence="8">
    <location>
        <begin position="378"/>
        <end position="388"/>
    </location>
</feature>
<dbReference type="PROSITE" id="PS00027">
    <property type="entry name" value="HOMEOBOX_1"/>
    <property type="match status" value="1"/>
</dbReference>
<dbReference type="GO" id="GO:0000977">
    <property type="term" value="F:RNA polymerase II transcription regulatory region sequence-specific DNA binding"/>
    <property type="evidence" value="ECO:0007669"/>
    <property type="project" value="TreeGrafter"/>
</dbReference>
<organism evidence="10 12">
    <name type="scientific">Ooceraea biroi</name>
    <name type="common">Clonal raider ant</name>
    <name type="synonym">Cerapachys biroi</name>
    <dbReference type="NCBI Taxonomy" id="2015173"/>
    <lineage>
        <taxon>Eukaryota</taxon>
        <taxon>Metazoa</taxon>
        <taxon>Ecdysozoa</taxon>
        <taxon>Arthropoda</taxon>
        <taxon>Hexapoda</taxon>
        <taxon>Insecta</taxon>
        <taxon>Pterygota</taxon>
        <taxon>Neoptera</taxon>
        <taxon>Endopterygota</taxon>
        <taxon>Hymenoptera</taxon>
        <taxon>Apocrita</taxon>
        <taxon>Aculeata</taxon>
        <taxon>Formicoidea</taxon>
        <taxon>Formicidae</taxon>
        <taxon>Dorylinae</taxon>
        <taxon>Ooceraea</taxon>
    </lineage>
</organism>
<feature type="region of interest" description="Disordered" evidence="8">
    <location>
        <begin position="124"/>
        <end position="265"/>
    </location>
</feature>
<dbReference type="PANTHER" id="PTHR24334">
    <property type="entry name" value="HOMEOBOX PROTEIN GBX"/>
    <property type="match status" value="1"/>
</dbReference>
<feature type="compositionally biased region" description="Polar residues" evidence="8">
    <location>
        <begin position="247"/>
        <end position="257"/>
    </location>
</feature>
<evidence type="ECO:0000313" key="10">
    <source>
        <dbReference type="EMBL" id="EZA47516.1"/>
    </source>
</evidence>
<feature type="compositionally biased region" description="Polar residues" evidence="8">
    <location>
        <begin position="142"/>
        <end position="153"/>
    </location>
</feature>
<dbReference type="AlphaFoldDB" id="A0A026VVG0"/>
<evidence type="ECO:0000313" key="11">
    <source>
        <dbReference type="EMBL" id="RLU24843.1"/>
    </source>
</evidence>
<dbReference type="Proteomes" id="UP000053097">
    <property type="component" value="Unassembled WGS sequence"/>
</dbReference>
<dbReference type="GO" id="GO:0005634">
    <property type="term" value="C:nucleus"/>
    <property type="evidence" value="ECO:0007669"/>
    <property type="project" value="UniProtKB-SubCell"/>
</dbReference>
<evidence type="ECO:0000259" key="9">
    <source>
        <dbReference type="PROSITE" id="PS50071"/>
    </source>
</evidence>
<dbReference type="Gene3D" id="1.10.10.60">
    <property type="entry name" value="Homeodomain-like"/>
    <property type="match status" value="1"/>
</dbReference>
<dbReference type="InterPro" id="IPR042982">
    <property type="entry name" value="GBX-1/2"/>
</dbReference>
<proteinExistence type="predicted"/>
<dbReference type="InterPro" id="IPR009057">
    <property type="entry name" value="Homeodomain-like_sf"/>
</dbReference>
<evidence type="ECO:0000313" key="13">
    <source>
        <dbReference type="Proteomes" id="UP000279307"/>
    </source>
</evidence>
<evidence type="ECO:0000256" key="7">
    <source>
        <dbReference type="RuleBase" id="RU000682"/>
    </source>
</evidence>
<protein>
    <recommendedName>
        <fullName evidence="5">Homeobox protein unplugged</fullName>
    </recommendedName>
</protein>
<keyword evidence="12" id="KW-1185">Reference proteome</keyword>
<evidence type="ECO:0000313" key="12">
    <source>
        <dbReference type="Proteomes" id="UP000053097"/>
    </source>
</evidence>
<evidence type="ECO:0000256" key="6">
    <source>
        <dbReference type="PROSITE-ProRule" id="PRU00108"/>
    </source>
</evidence>
<feature type="compositionally biased region" description="Acidic residues" evidence="8">
    <location>
        <begin position="1"/>
        <end position="10"/>
    </location>
</feature>
<evidence type="ECO:0000256" key="8">
    <source>
        <dbReference type="SAM" id="MobiDB-lite"/>
    </source>
</evidence>
<dbReference type="EMBL" id="QOIP01000003">
    <property type="protein sequence ID" value="RLU24843.1"/>
    <property type="molecule type" value="Genomic_DNA"/>
</dbReference>
<reference evidence="11 13" key="2">
    <citation type="journal article" date="2018" name="Genome Res.">
        <title>The genomic architecture and molecular evolution of ant odorant receptors.</title>
        <authorList>
            <person name="McKenzie S.K."/>
            <person name="Kronauer D.J.C."/>
        </authorList>
    </citation>
    <scope>NUCLEOTIDE SEQUENCE [LARGE SCALE GENOMIC DNA]</scope>
    <source>
        <strain evidence="11">Clonal line C1</strain>
    </source>
</reference>
<feature type="compositionally biased region" description="Low complexity" evidence="8">
    <location>
        <begin position="229"/>
        <end position="243"/>
    </location>
</feature>
<dbReference type="InterPro" id="IPR001356">
    <property type="entry name" value="HD"/>
</dbReference>
<dbReference type="SUPFAM" id="SSF46689">
    <property type="entry name" value="Homeodomain-like"/>
    <property type="match status" value="1"/>
</dbReference>
<dbReference type="InterPro" id="IPR017970">
    <property type="entry name" value="Homeobox_CS"/>
</dbReference>
<dbReference type="PROSITE" id="PS50071">
    <property type="entry name" value="HOMEOBOX_2"/>
    <property type="match status" value="1"/>
</dbReference>
<dbReference type="Proteomes" id="UP000279307">
    <property type="component" value="Chromosome 3"/>
</dbReference>
<dbReference type="InterPro" id="IPR020479">
    <property type="entry name" value="HD_metazoa"/>
</dbReference>
<dbReference type="OrthoDB" id="6159439at2759"/>
<feature type="DNA-binding region" description="Homeobox" evidence="6">
    <location>
        <begin position="261"/>
        <end position="320"/>
    </location>
</feature>
<evidence type="ECO:0000256" key="4">
    <source>
        <dbReference type="ARBA" id="ARBA00023242"/>
    </source>
</evidence>
<dbReference type="Pfam" id="PF00046">
    <property type="entry name" value="Homeodomain"/>
    <property type="match status" value="1"/>
</dbReference>
<evidence type="ECO:0000256" key="3">
    <source>
        <dbReference type="ARBA" id="ARBA00023155"/>
    </source>
</evidence>
<dbReference type="FunFam" id="1.10.10.60:FF:000360">
    <property type="entry name" value="Gastrulation brain homeobox"/>
    <property type="match status" value="1"/>
</dbReference>
<dbReference type="PANTHER" id="PTHR24334:SF0">
    <property type="entry name" value="HOMEOBOX PROTEIN UNPLUGGED"/>
    <property type="match status" value="1"/>
</dbReference>
<dbReference type="GO" id="GO:0051960">
    <property type="term" value="P:regulation of nervous system development"/>
    <property type="evidence" value="ECO:0007669"/>
    <property type="project" value="TreeGrafter"/>
</dbReference>
<keyword evidence="4 6" id="KW-0539">Nucleus</keyword>
<reference evidence="11" key="3">
    <citation type="submission" date="2018-07" db="EMBL/GenBank/DDBJ databases">
        <authorList>
            <person name="Mckenzie S.K."/>
            <person name="Kronauer D.J.C."/>
        </authorList>
    </citation>
    <scope>NUCLEOTIDE SEQUENCE</scope>
    <source>
        <strain evidence="11">Clonal line C1</strain>
    </source>
</reference>
<evidence type="ECO:0000256" key="2">
    <source>
        <dbReference type="ARBA" id="ARBA00023125"/>
    </source>
</evidence>
<sequence length="459" mass="47660">MDASVEETELDVGSASDELESSAAEPRLARRPTPRPFTIESLIGGVREDHDTGTGGGNIARDDRTNGSEEEEHRDREYQLYQRHYLATAAASMPSSFGVPLGLYSAWLPMRMYGGGASGVPMLPPQHPSAGYPAHPELHQSRLPQPTAPSSGHPQGYYSLDGCRRAASQRAPSSFTDSEDEDGSVGSPVSPAHDLSKSRHGSENGRASAESDDEGGGAAGSGEGHDVSDGVSGVGSVATSHSGPLENGQNSSASNAGGNKARRRRTAFTSEQLLELEREFHAKKYLSLTERSHIAHALKLSEVQVKIWFQNRRAKWKRVKAGLSGGGVGVGSAAAAAMTSSGASRHNGASSQHTGSGTRIVVPIPVHVSRLAVRSHHHHLEKCARAPRARPTPPSGEGGSSGASSMLSDALGLVNSSVSLTGQVQPPLGAGMGVEIGVGGGLRAFAVPAHRAGLGSSGR</sequence>
<dbReference type="EMBL" id="KK107842">
    <property type="protein sequence ID" value="EZA47516.1"/>
    <property type="molecule type" value="Genomic_DNA"/>
</dbReference>
<accession>A0A026VVG0</accession>
<feature type="region of interest" description="Disordered" evidence="8">
    <location>
        <begin position="1"/>
        <end position="76"/>
    </location>
</feature>
<evidence type="ECO:0000256" key="1">
    <source>
        <dbReference type="ARBA" id="ARBA00004123"/>
    </source>
</evidence>
<dbReference type="GO" id="GO:0000981">
    <property type="term" value="F:DNA-binding transcription factor activity, RNA polymerase II-specific"/>
    <property type="evidence" value="ECO:0007669"/>
    <property type="project" value="InterPro"/>
</dbReference>
<gene>
    <name evidence="11" type="ORF">DMN91_002933</name>
    <name evidence="10" type="ORF">X777_15509</name>
</gene>
<feature type="compositionally biased region" description="Basic and acidic residues" evidence="8">
    <location>
        <begin position="60"/>
        <end position="76"/>
    </location>
</feature>
<feature type="domain" description="Homeobox" evidence="9">
    <location>
        <begin position="259"/>
        <end position="319"/>
    </location>
</feature>
<dbReference type="PRINTS" id="PR00024">
    <property type="entry name" value="HOMEOBOX"/>
</dbReference>
<comment type="subcellular location">
    <subcellularLocation>
        <location evidence="1 6 7">Nucleus</location>
    </subcellularLocation>
</comment>
<feature type="region of interest" description="Disordered" evidence="8">
    <location>
        <begin position="378"/>
        <end position="406"/>
    </location>
</feature>
<evidence type="ECO:0000256" key="5">
    <source>
        <dbReference type="ARBA" id="ARBA00068822"/>
    </source>
</evidence>
<dbReference type="SMART" id="SM00389">
    <property type="entry name" value="HOX"/>
    <property type="match status" value="1"/>
</dbReference>
<feature type="compositionally biased region" description="Basic and acidic residues" evidence="8">
    <location>
        <begin position="194"/>
        <end position="203"/>
    </location>
</feature>